<organism evidence="7 8">
    <name type="scientific">Biomphalaria glabrata</name>
    <name type="common">Bloodfluke planorb</name>
    <name type="synonym">Freshwater snail</name>
    <dbReference type="NCBI Taxonomy" id="6526"/>
    <lineage>
        <taxon>Eukaryota</taxon>
        <taxon>Metazoa</taxon>
        <taxon>Spiralia</taxon>
        <taxon>Lophotrochozoa</taxon>
        <taxon>Mollusca</taxon>
        <taxon>Gastropoda</taxon>
        <taxon>Heterobranchia</taxon>
        <taxon>Euthyneura</taxon>
        <taxon>Panpulmonata</taxon>
        <taxon>Hygrophila</taxon>
        <taxon>Lymnaeoidea</taxon>
        <taxon>Planorbidae</taxon>
        <taxon>Biomphalaria</taxon>
    </lineage>
</organism>
<dbReference type="PROSITE" id="PS00497">
    <property type="entry name" value="TYROSINASE_1"/>
    <property type="match status" value="1"/>
</dbReference>
<proteinExistence type="predicted"/>
<dbReference type="GeneID" id="106064858"/>
<dbReference type="Pfam" id="PF00264">
    <property type="entry name" value="Tyrosinase"/>
    <property type="match status" value="1"/>
</dbReference>
<dbReference type="PROSITE" id="PS00498">
    <property type="entry name" value="TYROSINASE_2"/>
    <property type="match status" value="1"/>
</dbReference>
<keyword evidence="2" id="KW-0186">Copper</keyword>
<dbReference type="Proteomes" id="UP001165740">
    <property type="component" value="Chromosome 5"/>
</dbReference>
<dbReference type="OrthoDB" id="6132182at2759"/>
<dbReference type="AlphaFoldDB" id="A0A9W3AFG7"/>
<reference evidence="8" key="1">
    <citation type="submission" date="2025-08" db="UniProtKB">
        <authorList>
            <consortium name="RefSeq"/>
        </authorList>
    </citation>
    <scope>IDENTIFICATION</scope>
</reference>
<dbReference type="InterPro" id="IPR002227">
    <property type="entry name" value="Tyrosinase_Cu-bd"/>
</dbReference>
<dbReference type="GO" id="GO:0016491">
    <property type="term" value="F:oxidoreductase activity"/>
    <property type="evidence" value="ECO:0007669"/>
    <property type="project" value="InterPro"/>
</dbReference>
<feature type="compositionally biased region" description="Low complexity" evidence="3">
    <location>
        <begin position="60"/>
        <end position="70"/>
    </location>
</feature>
<dbReference type="SUPFAM" id="SSF48056">
    <property type="entry name" value="Di-copper centre-containing domain"/>
    <property type="match status" value="1"/>
</dbReference>
<keyword evidence="1" id="KW-0479">Metal-binding</keyword>
<dbReference type="RefSeq" id="XP_055885982.1">
    <property type="nucleotide sequence ID" value="XM_056030007.1"/>
</dbReference>
<dbReference type="PRINTS" id="PR00092">
    <property type="entry name" value="TYROSINASE"/>
</dbReference>
<dbReference type="PANTHER" id="PTHR11474:SF126">
    <property type="entry name" value="TYROSINASE-LIKE PROTEIN TYR-1-RELATED"/>
    <property type="match status" value="1"/>
</dbReference>
<protein>
    <submittedName>
        <fullName evidence="8">Tyrosinase-like protein tyr-3 isoform X1</fullName>
    </submittedName>
</protein>
<dbReference type="GO" id="GO:0046872">
    <property type="term" value="F:metal ion binding"/>
    <property type="evidence" value="ECO:0007669"/>
    <property type="project" value="UniProtKB-KW"/>
</dbReference>
<accession>A0A9W3AFG7</accession>
<sequence>MNTSSTVDNSLGSKMMTSLVFISSLLLCVLKPSLTELNTTVELLSFNSTKYVSIQSTTTNTPFELNTTDTPFESNTTDDPFETDATEDPLEVDEDDDSSNNDTSSDEPPYRYSEDQLSYYAHLYEKFMERVPGLLDRQNVTSLPPSKICLRKEYRLLSDQERARFHSAINTLKNDISVRPNKYDAIALIHSGGNLKVAHRGPGFLGWHRLYLMIYETALQEVDPSVCLTYWDTTIESRLYDPSESSLWSHELLGSPEGRVTSGPFANWTTPTDKPLSREIAQDGGLFTPKIISDILSRSRPEEITTSNTTKPKFDLESFHEGVHAFCGGAMKLFATAAFDPLFYLLHTFIDLIWSLFRDNLKKHGVDPETFPVIKNSSHLHSSNSPTYFGNLTHTDGYSEILANSVTYWKSPVCNETKPDCDSRFLICEKESGRCLPTISNDTITANMSMGEPDYFDDMGWTTRLVDFDDD</sequence>
<feature type="domain" description="Tyrosinase copper-binding" evidence="6">
    <location>
        <begin position="340"/>
        <end position="351"/>
    </location>
</feature>
<dbReference type="InterPro" id="IPR050316">
    <property type="entry name" value="Tyrosinase/Hemocyanin"/>
</dbReference>
<dbReference type="InterPro" id="IPR008922">
    <property type="entry name" value="Di-copper_centre_dom_sf"/>
</dbReference>
<feature type="signal peptide" evidence="4">
    <location>
        <begin position="1"/>
        <end position="35"/>
    </location>
</feature>
<dbReference type="PANTHER" id="PTHR11474">
    <property type="entry name" value="TYROSINASE FAMILY MEMBER"/>
    <property type="match status" value="1"/>
</dbReference>
<evidence type="ECO:0000256" key="4">
    <source>
        <dbReference type="SAM" id="SignalP"/>
    </source>
</evidence>
<evidence type="ECO:0000313" key="7">
    <source>
        <dbReference type="Proteomes" id="UP001165740"/>
    </source>
</evidence>
<gene>
    <name evidence="8" type="primary">LOC106064858</name>
</gene>
<name>A0A9W3AFG7_BIOGL</name>
<feature type="chain" id="PRO_5040794038" evidence="4">
    <location>
        <begin position="36"/>
        <end position="471"/>
    </location>
</feature>
<evidence type="ECO:0000256" key="3">
    <source>
        <dbReference type="SAM" id="MobiDB-lite"/>
    </source>
</evidence>
<evidence type="ECO:0000256" key="2">
    <source>
        <dbReference type="ARBA" id="ARBA00023008"/>
    </source>
</evidence>
<evidence type="ECO:0000256" key="1">
    <source>
        <dbReference type="ARBA" id="ARBA00022723"/>
    </source>
</evidence>
<feature type="region of interest" description="Disordered" evidence="3">
    <location>
        <begin position="60"/>
        <end position="111"/>
    </location>
</feature>
<evidence type="ECO:0000313" key="8">
    <source>
        <dbReference type="RefSeq" id="XP_055885982.1"/>
    </source>
</evidence>
<feature type="compositionally biased region" description="Acidic residues" evidence="3">
    <location>
        <begin position="79"/>
        <end position="99"/>
    </location>
</feature>
<dbReference type="Gene3D" id="1.10.1280.10">
    <property type="entry name" value="Di-copper center containing domain from catechol oxidase"/>
    <property type="match status" value="1"/>
</dbReference>
<keyword evidence="4" id="KW-0732">Signal</keyword>
<evidence type="ECO:0000259" key="5">
    <source>
        <dbReference type="PROSITE" id="PS00497"/>
    </source>
</evidence>
<keyword evidence="7" id="KW-1185">Reference proteome</keyword>
<feature type="domain" description="Tyrosinase copper-binding" evidence="5">
    <location>
        <begin position="199"/>
        <end position="216"/>
    </location>
</feature>
<evidence type="ECO:0000259" key="6">
    <source>
        <dbReference type="PROSITE" id="PS00498"/>
    </source>
</evidence>